<reference evidence="3" key="1">
    <citation type="journal article" date="2019" name="Int. J. Syst. Evol. Microbiol.">
        <title>The Global Catalogue of Microorganisms (GCM) 10K type strain sequencing project: providing services to taxonomists for standard genome sequencing and annotation.</title>
        <authorList>
            <consortium name="The Broad Institute Genomics Platform"/>
            <consortium name="The Broad Institute Genome Sequencing Center for Infectious Disease"/>
            <person name="Wu L."/>
            <person name="Ma J."/>
        </authorList>
    </citation>
    <scope>NUCLEOTIDE SEQUENCE [LARGE SCALE GENOMIC DNA]</scope>
    <source>
        <strain evidence="3">CGMCC 1.15197</strain>
    </source>
</reference>
<name>A0ABQ1TRY7_9BACT</name>
<dbReference type="Proteomes" id="UP000632273">
    <property type="component" value="Unassembled WGS sequence"/>
</dbReference>
<keyword evidence="1" id="KW-1133">Transmembrane helix</keyword>
<proteinExistence type="predicted"/>
<sequence length="69" mass="7195">MREEGEGKPALLVLGIVLVVAGVVAGFLIGGGAGFFVGLPIGLLGYFFFMKGLLGPNAWLEVANELFQL</sequence>
<gene>
    <name evidence="2" type="ORF">GCM10011383_09850</name>
</gene>
<organism evidence="2 3">
    <name type="scientific">Hymenobacter cavernae</name>
    <dbReference type="NCBI Taxonomy" id="2044852"/>
    <lineage>
        <taxon>Bacteria</taxon>
        <taxon>Pseudomonadati</taxon>
        <taxon>Bacteroidota</taxon>
        <taxon>Cytophagia</taxon>
        <taxon>Cytophagales</taxon>
        <taxon>Hymenobacteraceae</taxon>
        <taxon>Hymenobacter</taxon>
    </lineage>
</organism>
<evidence type="ECO:0000256" key="1">
    <source>
        <dbReference type="SAM" id="Phobius"/>
    </source>
</evidence>
<dbReference type="EMBL" id="BMHT01000002">
    <property type="protein sequence ID" value="GGF01063.1"/>
    <property type="molecule type" value="Genomic_DNA"/>
</dbReference>
<accession>A0ABQ1TRY7</accession>
<feature type="transmembrane region" description="Helical" evidence="1">
    <location>
        <begin position="12"/>
        <end position="29"/>
    </location>
</feature>
<evidence type="ECO:0000313" key="2">
    <source>
        <dbReference type="EMBL" id="GGF01063.1"/>
    </source>
</evidence>
<keyword evidence="3" id="KW-1185">Reference proteome</keyword>
<comment type="caution">
    <text evidence="2">The sequence shown here is derived from an EMBL/GenBank/DDBJ whole genome shotgun (WGS) entry which is preliminary data.</text>
</comment>
<evidence type="ECO:0000313" key="3">
    <source>
        <dbReference type="Proteomes" id="UP000632273"/>
    </source>
</evidence>
<feature type="transmembrane region" description="Helical" evidence="1">
    <location>
        <begin position="35"/>
        <end position="54"/>
    </location>
</feature>
<keyword evidence="1" id="KW-0812">Transmembrane</keyword>
<protein>
    <submittedName>
        <fullName evidence="2">Uncharacterized protein</fullName>
    </submittedName>
</protein>
<keyword evidence="1" id="KW-0472">Membrane</keyword>